<comment type="caution">
    <text evidence="2">The sequence shown here is derived from an EMBL/GenBank/DDBJ whole genome shotgun (WGS) entry which is preliminary data.</text>
</comment>
<keyword evidence="1" id="KW-1133">Transmembrane helix</keyword>
<dbReference type="EMBL" id="QLYX01000019">
    <property type="protein sequence ID" value="RAY11441.1"/>
    <property type="molecule type" value="Genomic_DNA"/>
</dbReference>
<keyword evidence="3" id="KW-1185">Reference proteome</keyword>
<organism evidence="2 3">
    <name type="scientific">Actinomadura craniellae</name>
    <dbReference type="NCBI Taxonomy" id="2231787"/>
    <lineage>
        <taxon>Bacteria</taxon>
        <taxon>Bacillati</taxon>
        <taxon>Actinomycetota</taxon>
        <taxon>Actinomycetes</taxon>
        <taxon>Streptosporangiales</taxon>
        <taxon>Thermomonosporaceae</taxon>
        <taxon>Actinomadura</taxon>
    </lineage>
</organism>
<name>A0A365GX81_9ACTN</name>
<dbReference type="Proteomes" id="UP000251891">
    <property type="component" value="Unassembled WGS sequence"/>
</dbReference>
<feature type="transmembrane region" description="Helical" evidence="1">
    <location>
        <begin position="42"/>
        <end position="66"/>
    </location>
</feature>
<evidence type="ECO:0000313" key="2">
    <source>
        <dbReference type="EMBL" id="RAY11441.1"/>
    </source>
</evidence>
<proteinExistence type="predicted"/>
<protein>
    <submittedName>
        <fullName evidence="2">Uncharacterized protein</fullName>
    </submittedName>
</protein>
<keyword evidence="1" id="KW-0472">Membrane</keyword>
<dbReference type="AlphaFoldDB" id="A0A365GX81"/>
<gene>
    <name evidence="2" type="ORF">DPM19_30975</name>
</gene>
<evidence type="ECO:0000313" key="3">
    <source>
        <dbReference type="Proteomes" id="UP000251891"/>
    </source>
</evidence>
<reference evidence="2 3" key="1">
    <citation type="submission" date="2018-06" db="EMBL/GenBank/DDBJ databases">
        <title>Actinomadura craniellae sp. nov. isolated from marine sponge Craniella sp.</title>
        <authorList>
            <person name="Li L."/>
            <person name="Xu Q.H."/>
            <person name="Lin H.W."/>
            <person name="Lu Y.H."/>
        </authorList>
    </citation>
    <scope>NUCLEOTIDE SEQUENCE [LARGE SCALE GENOMIC DNA]</scope>
    <source>
        <strain evidence="2 3">LHW63021</strain>
    </source>
</reference>
<keyword evidence="1" id="KW-0812">Transmembrane</keyword>
<accession>A0A365GX81</accession>
<sequence length="103" mass="10771">MLPTVANAIMAVLWAFSAPGGWGVTAFCGVPGSRDPGCADAYSLVALLSFVPAVLAILAALLAWMLPRIRRNPDRMDTVLLAGTLAWVAAGLVLFIGGYLAQR</sequence>
<evidence type="ECO:0000256" key="1">
    <source>
        <dbReference type="SAM" id="Phobius"/>
    </source>
</evidence>
<feature type="transmembrane region" description="Helical" evidence="1">
    <location>
        <begin position="78"/>
        <end position="101"/>
    </location>
</feature>